<dbReference type="GO" id="GO:0004534">
    <property type="term" value="F:5'-3' RNA exonuclease activity"/>
    <property type="evidence" value="ECO:0007669"/>
    <property type="project" value="TreeGrafter"/>
</dbReference>
<keyword evidence="5" id="KW-0269">Exonuclease</keyword>
<evidence type="ECO:0000313" key="7">
    <source>
        <dbReference type="EMBL" id="PKI44756.1"/>
    </source>
</evidence>
<evidence type="ECO:0000256" key="2">
    <source>
        <dbReference type="ARBA" id="ARBA00022664"/>
    </source>
</evidence>
<dbReference type="Pfam" id="PF03159">
    <property type="entry name" value="XRN_N"/>
    <property type="match status" value="1"/>
</dbReference>
<comment type="caution">
    <text evidence="7">The sequence shown here is derived from an EMBL/GenBank/DDBJ whole genome shotgun (WGS) entry which is preliminary data.</text>
</comment>
<dbReference type="InterPro" id="IPR027073">
    <property type="entry name" value="5_3_exoribonuclease"/>
</dbReference>
<dbReference type="InterPro" id="IPR004859">
    <property type="entry name" value="Xrn1_N"/>
</dbReference>
<sequence length="135" mass="15196">MGVPAFYRWLADRYPKAIVNVIEEEPGVDSAGVPVPVDVSKPNPNGTEFDNLYLDMNGIIHPCFHPDGKPPPATYDDVFKSIFDYIDHLFSLVRPRKLLYMAIDGVAPRAKMNQQRSRRFRAAKDAADAVRFSSD</sequence>
<dbReference type="FunFam" id="3.40.50.12390:FF:000003">
    <property type="entry name" value="5'-3' exoribonuclease"/>
    <property type="match status" value="1"/>
</dbReference>
<dbReference type="Gene3D" id="3.40.50.12390">
    <property type="match status" value="1"/>
</dbReference>
<dbReference type="EMBL" id="PGOL01002823">
    <property type="protein sequence ID" value="PKI44756.1"/>
    <property type="molecule type" value="Genomic_DNA"/>
</dbReference>
<organism evidence="7 8">
    <name type="scientific">Punica granatum</name>
    <name type="common">Pomegranate</name>
    <dbReference type="NCBI Taxonomy" id="22663"/>
    <lineage>
        <taxon>Eukaryota</taxon>
        <taxon>Viridiplantae</taxon>
        <taxon>Streptophyta</taxon>
        <taxon>Embryophyta</taxon>
        <taxon>Tracheophyta</taxon>
        <taxon>Spermatophyta</taxon>
        <taxon>Magnoliopsida</taxon>
        <taxon>eudicotyledons</taxon>
        <taxon>Gunneridae</taxon>
        <taxon>Pentapetalae</taxon>
        <taxon>rosids</taxon>
        <taxon>malvids</taxon>
        <taxon>Myrtales</taxon>
        <taxon>Lythraceae</taxon>
        <taxon>Punica</taxon>
    </lineage>
</organism>
<accession>A0A2I0IN20</accession>
<dbReference type="STRING" id="22663.A0A2I0IN20"/>
<dbReference type="PANTHER" id="PTHR12341">
    <property type="entry name" value="5'-&gt;3' EXORIBONUCLEASE"/>
    <property type="match status" value="1"/>
</dbReference>
<comment type="similarity">
    <text evidence="1">Belongs to the 5'-3' exonuclease family. XRN2/RAT1 subfamily.</text>
</comment>
<proteinExistence type="inferred from homology"/>
<dbReference type="AlphaFoldDB" id="A0A2I0IN20"/>
<keyword evidence="8" id="KW-1185">Reference proteome</keyword>
<name>A0A2I0IN20_PUNGR</name>
<evidence type="ECO:0000256" key="3">
    <source>
        <dbReference type="ARBA" id="ARBA00022722"/>
    </source>
</evidence>
<evidence type="ECO:0000256" key="1">
    <source>
        <dbReference type="ARBA" id="ARBA00006994"/>
    </source>
</evidence>
<gene>
    <name evidence="7" type="ORF">CRG98_034704</name>
</gene>
<dbReference type="PANTHER" id="PTHR12341:SF74">
    <property type="entry name" value="5'-3' EXORIBONUCLEASE 4"/>
    <property type="match status" value="1"/>
</dbReference>
<keyword evidence="4" id="KW-0378">Hydrolase</keyword>
<dbReference type="GO" id="GO:0005634">
    <property type="term" value="C:nucleus"/>
    <property type="evidence" value="ECO:0007669"/>
    <property type="project" value="TreeGrafter"/>
</dbReference>
<evidence type="ECO:0000259" key="6">
    <source>
        <dbReference type="Pfam" id="PF03159"/>
    </source>
</evidence>
<reference evidence="7 8" key="1">
    <citation type="submission" date="2017-11" db="EMBL/GenBank/DDBJ databases">
        <title>De-novo sequencing of pomegranate (Punica granatum L.) genome.</title>
        <authorList>
            <person name="Akparov Z."/>
            <person name="Amiraslanov A."/>
            <person name="Hajiyeva S."/>
            <person name="Abbasov M."/>
            <person name="Kaur K."/>
            <person name="Hamwieh A."/>
            <person name="Solovyev V."/>
            <person name="Salamov A."/>
            <person name="Braich B."/>
            <person name="Kosarev P."/>
            <person name="Mahmoud A."/>
            <person name="Hajiyev E."/>
            <person name="Babayeva S."/>
            <person name="Izzatullayeva V."/>
            <person name="Mammadov A."/>
            <person name="Mammadov A."/>
            <person name="Sharifova S."/>
            <person name="Ojaghi J."/>
            <person name="Eynullazada K."/>
            <person name="Bayramov B."/>
            <person name="Abdulazimova A."/>
            <person name="Shahmuradov I."/>
        </authorList>
    </citation>
    <scope>NUCLEOTIDE SEQUENCE [LARGE SCALE GENOMIC DNA]</scope>
    <source>
        <strain evidence="8">cv. AG2017</strain>
        <tissue evidence="7">Leaf</tissue>
    </source>
</reference>
<dbReference type="GO" id="GO:0003723">
    <property type="term" value="F:RNA binding"/>
    <property type="evidence" value="ECO:0007669"/>
    <property type="project" value="TreeGrafter"/>
</dbReference>
<feature type="domain" description="Xrn1 N-terminal" evidence="6">
    <location>
        <begin position="1"/>
        <end position="129"/>
    </location>
</feature>
<evidence type="ECO:0000256" key="5">
    <source>
        <dbReference type="ARBA" id="ARBA00022839"/>
    </source>
</evidence>
<dbReference type="Proteomes" id="UP000233551">
    <property type="component" value="Unassembled WGS sequence"/>
</dbReference>
<dbReference type="GO" id="GO:0006397">
    <property type="term" value="P:mRNA processing"/>
    <property type="evidence" value="ECO:0007669"/>
    <property type="project" value="UniProtKB-KW"/>
</dbReference>
<protein>
    <recommendedName>
        <fullName evidence="6">Xrn1 N-terminal domain-containing protein</fullName>
    </recommendedName>
</protein>
<keyword evidence="3" id="KW-0540">Nuclease</keyword>
<evidence type="ECO:0000256" key="4">
    <source>
        <dbReference type="ARBA" id="ARBA00022801"/>
    </source>
</evidence>
<keyword evidence="2" id="KW-0507">mRNA processing</keyword>
<dbReference type="GO" id="GO:0000956">
    <property type="term" value="P:nuclear-transcribed mRNA catabolic process"/>
    <property type="evidence" value="ECO:0007669"/>
    <property type="project" value="TreeGrafter"/>
</dbReference>
<evidence type="ECO:0000313" key="8">
    <source>
        <dbReference type="Proteomes" id="UP000233551"/>
    </source>
</evidence>